<proteinExistence type="predicted"/>
<dbReference type="EMBL" id="JAIWYP010000005">
    <property type="protein sequence ID" value="KAH3816444.1"/>
    <property type="molecule type" value="Genomic_DNA"/>
</dbReference>
<name>A0A9D4GFV9_DREPO</name>
<keyword evidence="2" id="KW-1185">Reference proteome</keyword>
<organism evidence="1 2">
    <name type="scientific">Dreissena polymorpha</name>
    <name type="common">Zebra mussel</name>
    <name type="synonym">Mytilus polymorpha</name>
    <dbReference type="NCBI Taxonomy" id="45954"/>
    <lineage>
        <taxon>Eukaryota</taxon>
        <taxon>Metazoa</taxon>
        <taxon>Spiralia</taxon>
        <taxon>Lophotrochozoa</taxon>
        <taxon>Mollusca</taxon>
        <taxon>Bivalvia</taxon>
        <taxon>Autobranchia</taxon>
        <taxon>Heteroconchia</taxon>
        <taxon>Euheterodonta</taxon>
        <taxon>Imparidentia</taxon>
        <taxon>Neoheterodontei</taxon>
        <taxon>Myida</taxon>
        <taxon>Dreissenoidea</taxon>
        <taxon>Dreissenidae</taxon>
        <taxon>Dreissena</taxon>
    </lineage>
</organism>
<accession>A0A9D4GFV9</accession>
<comment type="caution">
    <text evidence="1">The sequence shown here is derived from an EMBL/GenBank/DDBJ whole genome shotgun (WGS) entry which is preliminary data.</text>
</comment>
<evidence type="ECO:0000313" key="1">
    <source>
        <dbReference type="EMBL" id="KAH3816444.1"/>
    </source>
</evidence>
<dbReference type="AlphaFoldDB" id="A0A9D4GFV9"/>
<reference evidence="1" key="1">
    <citation type="journal article" date="2019" name="bioRxiv">
        <title>The Genome of the Zebra Mussel, Dreissena polymorpha: A Resource for Invasive Species Research.</title>
        <authorList>
            <person name="McCartney M.A."/>
            <person name="Auch B."/>
            <person name="Kono T."/>
            <person name="Mallez S."/>
            <person name="Zhang Y."/>
            <person name="Obille A."/>
            <person name="Becker A."/>
            <person name="Abrahante J.E."/>
            <person name="Garbe J."/>
            <person name="Badalamenti J.P."/>
            <person name="Herman A."/>
            <person name="Mangelson H."/>
            <person name="Liachko I."/>
            <person name="Sullivan S."/>
            <person name="Sone E.D."/>
            <person name="Koren S."/>
            <person name="Silverstein K.A.T."/>
            <person name="Beckman K.B."/>
            <person name="Gohl D.M."/>
        </authorList>
    </citation>
    <scope>NUCLEOTIDE SEQUENCE</scope>
    <source>
        <strain evidence="1">Duluth1</strain>
        <tissue evidence="1">Whole animal</tissue>
    </source>
</reference>
<evidence type="ECO:0000313" key="2">
    <source>
        <dbReference type="Proteomes" id="UP000828390"/>
    </source>
</evidence>
<sequence>MIVEHQTVQGNPTATAKVCAMSTSARPYVRTVPRAGWVLPAMMCVSMEPLTLMERSVSALPPATMVLAVTFSVQAMVCAIKTGQESATVTLLLDGTALTVKFQVRS</sequence>
<reference evidence="1" key="2">
    <citation type="submission" date="2020-11" db="EMBL/GenBank/DDBJ databases">
        <authorList>
            <person name="McCartney M.A."/>
            <person name="Auch B."/>
            <person name="Kono T."/>
            <person name="Mallez S."/>
            <person name="Becker A."/>
            <person name="Gohl D.M."/>
            <person name="Silverstein K.A.T."/>
            <person name="Koren S."/>
            <person name="Bechman K.B."/>
            <person name="Herman A."/>
            <person name="Abrahante J.E."/>
            <person name="Garbe J."/>
        </authorList>
    </citation>
    <scope>NUCLEOTIDE SEQUENCE</scope>
    <source>
        <strain evidence="1">Duluth1</strain>
        <tissue evidence="1">Whole animal</tissue>
    </source>
</reference>
<dbReference type="Proteomes" id="UP000828390">
    <property type="component" value="Unassembled WGS sequence"/>
</dbReference>
<gene>
    <name evidence="1" type="ORF">DPMN_117960</name>
</gene>
<protein>
    <submittedName>
        <fullName evidence="1">Uncharacterized protein</fullName>
    </submittedName>
</protein>